<organism evidence="2 3">
    <name type="scientific">Chryseobacterium luquanense</name>
    <dbReference type="NCBI Taxonomy" id="2983766"/>
    <lineage>
        <taxon>Bacteria</taxon>
        <taxon>Pseudomonadati</taxon>
        <taxon>Bacteroidota</taxon>
        <taxon>Flavobacteriia</taxon>
        <taxon>Flavobacteriales</taxon>
        <taxon>Weeksellaceae</taxon>
        <taxon>Chryseobacterium group</taxon>
        <taxon>Chryseobacterium</taxon>
    </lineage>
</organism>
<feature type="domain" description="NAD(P)-binding" evidence="1">
    <location>
        <begin position="7"/>
        <end position="188"/>
    </location>
</feature>
<dbReference type="PANTHER" id="PTHR43355:SF2">
    <property type="entry name" value="FLAVIN REDUCTASE (NADPH)"/>
    <property type="match status" value="1"/>
</dbReference>
<evidence type="ECO:0000313" key="2">
    <source>
        <dbReference type="EMBL" id="MCX8531195.1"/>
    </source>
</evidence>
<keyword evidence="3" id="KW-1185">Reference proteome</keyword>
<proteinExistence type="predicted"/>
<evidence type="ECO:0000259" key="1">
    <source>
        <dbReference type="Pfam" id="PF13460"/>
    </source>
</evidence>
<dbReference type="InterPro" id="IPR051606">
    <property type="entry name" value="Polyketide_Oxido-like"/>
</dbReference>
<dbReference type="InterPro" id="IPR016040">
    <property type="entry name" value="NAD(P)-bd_dom"/>
</dbReference>
<sequence length="212" mass="23758">MKILILGAAGQIGKMLTKDLLDQTDNELILFARKASQRLQVNSGRVTIVDGDFTNTGLLEETMKNADAIYLNDMNSKDGVAAIAKAMKVTGTKRIILASILGIYDEVPGEFGKWNERMVGTRGIQNHKDSVTLFEIPEFDYTILRLTWLYNEEGNRNYQLTQKGQPFEGAQVSRQAVSQLVVDILKDESDKYLKTSLGVSEPDTNWDKPSFY</sequence>
<dbReference type="EMBL" id="JAOVZV010000001">
    <property type="protein sequence ID" value="MCX8531195.1"/>
    <property type="molecule type" value="Genomic_DNA"/>
</dbReference>
<dbReference type="SUPFAM" id="SSF51735">
    <property type="entry name" value="NAD(P)-binding Rossmann-fold domains"/>
    <property type="match status" value="1"/>
</dbReference>
<dbReference type="Gene3D" id="3.40.50.720">
    <property type="entry name" value="NAD(P)-binding Rossmann-like Domain"/>
    <property type="match status" value="1"/>
</dbReference>
<dbReference type="InterPro" id="IPR036291">
    <property type="entry name" value="NAD(P)-bd_dom_sf"/>
</dbReference>
<evidence type="ECO:0000313" key="3">
    <source>
        <dbReference type="Proteomes" id="UP001070176"/>
    </source>
</evidence>
<comment type="caution">
    <text evidence="2">The sequence shown here is derived from an EMBL/GenBank/DDBJ whole genome shotgun (WGS) entry which is preliminary data.</text>
</comment>
<dbReference type="PANTHER" id="PTHR43355">
    <property type="entry name" value="FLAVIN REDUCTASE (NADPH)"/>
    <property type="match status" value="1"/>
</dbReference>
<name>A0ABT3XZA1_9FLAO</name>
<dbReference type="Proteomes" id="UP001070176">
    <property type="component" value="Unassembled WGS sequence"/>
</dbReference>
<reference evidence="2" key="1">
    <citation type="submission" date="2022-10" db="EMBL/GenBank/DDBJ databases">
        <title>Chryseobacterium sp. nov., a novel bacterial species.</title>
        <authorList>
            <person name="Cao Y."/>
        </authorList>
    </citation>
    <scope>NUCLEOTIDE SEQUENCE</scope>
    <source>
        <strain evidence="2">KC 927</strain>
    </source>
</reference>
<accession>A0ABT3XZA1</accession>
<gene>
    <name evidence="2" type="ORF">OEA66_02380</name>
</gene>
<dbReference type="RefSeq" id="WP_267279845.1">
    <property type="nucleotide sequence ID" value="NZ_JAOVZV010000001.1"/>
</dbReference>
<protein>
    <submittedName>
        <fullName evidence="2">NAD(P)H-binding protein</fullName>
    </submittedName>
</protein>
<dbReference type="Pfam" id="PF13460">
    <property type="entry name" value="NAD_binding_10"/>
    <property type="match status" value="1"/>
</dbReference>